<proteinExistence type="predicted"/>
<protein>
    <submittedName>
        <fullName evidence="2">Uncharacterized protein</fullName>
    </submittedName>
</protein>
<sequence>MRQQAIGNLIGATGGTAFVLANANEPLNTTLGAVLKVLAVLALAALVAITIRLGKKPAAQGDGTAGGFTKGYWLVVAGEVVALFGGFQVLRALDAPVQANVAWIAVVVGIHFIAFVMVWKTWTIAIPGVVMTALGAIGLAMTPTSALAWVPIVSGMLSGVTLLACSLFFTVRALRS</sequence>
<evidence type="ECO:0000313" key="3">
    <source>
        <dbReference type="Proteomes" id="UP001589693"/>
    </source>
</evidence>
<comment type="caution">
    <text evidence="2">The sequence shown here is derived from an EMBL/GenBank/DDBJ whole genome shotgun (WGS) entry which is preliminary data.</text>
</comment>
<keyword evidence="1" id="KW-0812">Transmembrane</keyword>
<feature type="transmembrane region" description="Helical" evidence="1">
    <location>
        <begin position="124"/>
        <end position="142"/>
    </location>
</feature>
<feature type="transmembrane region" description="Helical" evidence="1">
    <location>
        <begin position="33"/>
        <end position="51"/>
    </location>
</feature>
<keyword evidence="1" id="KW-1133">Transmembrane helix</keyword>
<feature type="transmembrane region" description="Helical" evidence="1">
    <location>
        <begin position="102"/>
        <end position="119"/>
    </location>
</feature>
<feature type="transmembrane region" description="Helical" evidence="1">
    <location>
        <begin position="72"/>
        <end position="90"/>
    </location>
</feature>
<reference evidence="2 3" key="1">
    <citation type="submission" date="2024-09" db="EMBL/GenBank/DDBJ databases">
        <authorList>
            <person name="Sun Q."/>
            <person name="Mori K."/>
        </authorList>
    </citation>
    <scope>NUCLEOTIDE SEQUENCE [LARGE SCALE GENOMIC DNA]</scope>
    <source>
        <strain evidence="2 3">TBRC 7907</strain>
    </source>
</reference>
<gene>
    <name evidence="2" type="ORF">ACFFQA_33020</name>
</gene>
<keyword evidence="1" id="KW-0472">Membrane</keyword>
<accession>A0ABV6A6I4</accession>
<evidence type="ECO:0000313" key="2">
    <source>
        <dbReference type="EMBL" id="MFB9908785.1"/>
    </source>
</evidence>
<evidence type="ECO:0000256" key="1">
    <source>
        <dbReference type="SAM" id="Phobius"/>
    </source>
</evidence>
<organism evidence="2 3">
    <name type="scientific">Allokutzneria oryzae</name>
    <dbReference type="NCBI Taxonomy" id="1378989"/>
    <lineage>
        <taxon>Bacteria</taxon>
        <taxon>Bacillati</taxon>
        <taxon>Actinomycetota</taxon>
        <taxon>Actinomycetes</taxon>
        <taxon>Pseudonocardiales</taxon>
        <taxon>Pseudonocardiaceae</taxon>
        <taxon>Allokutzneria</taxon>
    </lineage>
</organism>
<dbReference type="Proteomes" id="UP001589693">
    <property type="component" value="Unassembled WGS sequence"/>
</dbReference>
<dbReference type="RefSeq" id="WP_377860792.1">
    <property type="nucleotide sequence ID" value="NZ_JBHLZU010000027.1"/>
</dbReference>
<feature type="transmembrane region" description="Helical" evidence="1">
    <location>
        <begin position="148"/>
        <end position="171"/>
    </location>
</feature>
<dbReference type="EMBL" id="JBHLZU010000027">
    <property type="protein sequence ID" value="MFB9908785.1"/>
    <property type="molecule type" value="Genomic_DNA"/>
</dbReference>
<keyword evidence="3" id="KW-1185">Reference proteome</keyword>
<name>A0ABV6A6I4_9PSEU</name>